<comment type="caution">
    <text evidence="2">The sequence shown here is derived from an EMBL/GenBank/DDBJ whole genome shotgun (WGS) entry which is preliminary data.</text>
</comment>
<name>A0A1F5ZIN6_9BACT</name>
<dbReference type="Proteomes" id="UP000177268">
    <property type="component" value="Unassembled WGS sequence"/>
</dbReference>
<protein>
    <submittedName>
        <fullName evidence="2">Uncharacterized protein</fullName>
    </submittedName>
</protein>
<keyword evidence="1" id="KW-1133">Transmembrane helix</keyword>
<keyword evidence="1" id="KW-0812">Transmembrane</keyword>
<evidence type="ECO:0000256" key="1">
    <source>
        <dbReference type="SAM" id="Phobius"/>
    </source>
</evidence>
<evidence type="ECO:0000313" key="3">
    <source>
        <dbReference type="Proteomes" id="UP000177268"/>
    </source>
</evidence>
<dbReference type="AlphaFoldDB" id="A0A1F5ZIN6"/>
<organism evidence="2 3">
    <name type="scientific">Candidatus Gottesmanbacteria bacterium RBG_13_45_10</name>
    <dbReference type="NCBI Taxonomy" id="1798370"/>
    <lineage>
        <taxon>Bacteria</taxon>
        <taxon>Candidatus Gottesmaniibacteriota</taxon>
    </lineage>
</organism>
<feature type="transmembrane region" description="Helical" evidence="1">
    <location>
        <begin position="174"/>
        <end position="197"/>
    </location>
</feature>
<proteinExistence type="predicted"/>
<keyword evidence="1" id="KW-0472">Membrane</keyword>
<dbReference type="EMBL" id="MFIZ01000009">
    <property type="protein sequence ID" value="OGG11967.1"/>
    <property type="molecule type" value="Genomic_DNA"/>
</dbReference>
<accession>A0A1F5ZIN6</accession>
<evidence type="ECO:0000313" key="2">
    <source>
        <dbReference type="EMBL" id="OGG11967.1"/>
    </source>
</evidence>
<gene>
    <name evidence="2" type="ORF">A2Z00_04145</name>
</gene>
<reference evidence="2 3" key="1">
    <citation type="journal article" date="2016" name="Nat. Commun.">
        <title>Thousands of microbial genomes shed light on interconnected biogeochemical processes in an aquifer system.</title>
        <authorList>
            <person name="Anantharaman K."/>
            <person name="Brown C.T."/>
            <person name="Hug L.A."/>
            <person name="Sharon I."/>
            <person name="Castelle C.J."/>
            <person name="Probst A.J."/>
            <person name="Thomas B.C."/>
            <person name="Singh A."/>
            <person name="Wilkins M.J."/>
            <person name="Karaoz U."/>
            <person name="Brodie E.L."/>
            <person name="Williams K.H."/>
            <person name="Hubbard S.S."/>
            <person name="Banfield J.F."/>
        </authorList>
    </citation>
    <scope>NUCLEOTIDE SEQUENCE [LARGE SCALE GENOMIC DNA]</scope>
</reference>
<sequence length="214" mass="22534">MSDIQLSISRSQIVSQLGTPIAEITDTTSGSLVLQYTSKAPSLADFYYLQSGKLVLTSISYYAAPKELTQYTGLYGAPAYSAYLSKTGNDSLRLIVHVWPQAGKTVTAIGPSAMAGVVREDTFAATTLENYLSGWGKSLVGNQIATISAEPTNIPVPIVTQPPSYSAAGGVSRYMGYGIIGAVIGIVLVVAIIRLALLRNKQEPPPPVSPPPSV</sequence>